<dbReference type="SUPFAM" id="SSF55073">
    <property type="entry name" value="Nucleotide cyclase"/>
    <property type="match status" value="1"/>
</dbReference>
<protein>
    <recommendedName>
        <fullName evidence="2">diguanylate cyclase</fullName>
        <ecNumber evidence="2">2.7.7.65</ecNumber>
    </recommendedName>
</protein>
<dbReference type="Proteomes" id="UP000005615">
    <property type="component" value="Unassembled WGS sequence"/>
</dbReference>
<dbReference type="PANTHER" id="PTHR45138">
    <property type="entry name" value="REGULATORY COMPONENTS OF SENSORY TRANSDUCTION SYSTEM"/>
    <property type="match status" value="1"/>
</dbReference>
<dbReference type="RefSeq" id="WP_009574718.1">
    <property type="nucleotide sequence ID" value="NZ_AEIG01000011.1"/>
</dbReference>
<dbReference type="Pfam" id="PF00990">
    <property type="entry name" value="GGDEF"/>
    <property type="match status" value="1"/>
</dbReference>
<keyword evidence="5" id="KW-1185">Reference proteome</keyword>
<dbReference type="InterPro" id="IPR043128">
    <property type="entry name" value="Rev_trsase/Diguanyl_cyclase"/>
</dbReference>
<dbReference type="SMART" id="SM00267">
    <property type="entry name" value="GGDEF"/>
    <property type="match status" value="1"/>
</dbReference>
<dbReference type="EC" id="2.7.7.65" evidence="2"/>
<dbReference type="AlphaFoldDB" id="F3KZ79"/>
<evidence type="ECO:0000313" key="4">
    <source>
        <dbReference type="EMBL" id="EGG30566.1"/>
    </source>
</evidence>
<accession>F3KZ79</accession>
<dbReference type="GO" id="GO:0043709">
    <property type="term" value="P:cell adhesion involved in single-species biofilm formation"/>
    <property type="evidence" value="ECO:0007669"/>
    <property type="project" value="TreeGrafter"/>
</dbReference>
<evidence type="ECO:0000256" key="2">
    <source>
        <dbReference type="ARBA" id="ARBA00012528"/>
    </source>
</evidence>
<dbReference type="InterPro" id="IPR050469">
    <property type="entry name" value="Diguanylate_Cyclase"/>
</dbReference>
<evidence type="ECO:0000256" key="3">
    <source>
        <dbReference type="ARBA" id="ARBA00034247"/>
    </source>
</evidence>
<evidence type="ECO:0000256" key="1">
    <source>
        <dbReference type="ARBA" id="ARBA00001946"/>
    </source>
</evidence>
<dbReference type="InterPro" id="IPR000160">
    <property type="entry name" value="GGDEF_dom"/>
</dbReference>
<gene>
    <name evidence="4" type="ORF">IMCC3088_190</name>
</gene>
<dbReference type="GO" id="GO:0005886">
    <property type="term" value="C:plasma membrane"/>
    <property type="evidence" value="ECO:0007669"/>
    <property type="project" value="TreeGrafter"/>
</dbReference>
<dbReference type="InterPro" id="IPR029787">
    <property type="entry name" value="Nucleotide_cyclase"/>
</dbReference>
<dbReference type="FunFam" id="3.30.70.270:FF:000001">
    <property type="entry name" value="Diguanylate cyclase domain protein"/>
    <property type="match status" value="1"/>
</dbReference>
<dbReference type="eggNOG" id="COG3706">
    <property type="taxonomic scope" value="Bacteria"/>
</dbReference>
<evidence type="ECO:0000313" key="5">
    <source>
        <dbReference type="Proteomes" id="UP000005615"/>
    </source>
</evidence>
<dbReference type="CDD" id="cd01949">
    <property type="entry name" value="GGDEF"/>
    <property type="match status" value="1"/>
</dbReference>
<dbReference type="OrthoDB" id="9812260at2"/>
<dbReference type="Gene3D" id="3.30.70.270">
    <property type="match status" value="1"/>
</dbReference>
<sequence>MIVTALDEAMLSEQTTLLMAGIMCLVLPLVMTFYRQHRETYPGFGIWVGAFLCAGIGCLLVGLEDLVPVWVSVWLGNVFILAFPALLALGLNVFLNRPPLFAAYSASIAIYAALQGWSLVTGLSAGFRSALFTVFVFFYVVRLGFNIYRYTPHVLGRHDKLTLTVIAFGVVIVILRFVNLLFESVYENSFVFDDVDTIFIILLVLASVAMVIATISLNQLRLEFNLRTTSQELQEQTIALEKSNDKLAQLALTDFLTGLKNVRFFDSEYKKLWENSTTSGTPLSIILLDVDCFKLYNDSLGHLAGDECLKRIGEVLLTHPGFHRGLVARIGGEEFAIVMENNAEQALEEAERIVAIVEHLSIPHPSSLVGASVTVTAGVATRSSLDSSREKLLSRADYALYHAKSLGRNRAMAA</sequence>
<comment type="cofactor">
    <cofactor evidence="1">
        <name>Mg(2+)</name>
        <dbReference type="ChEBI" id="CHEBI:18420"/>
    </cofactor>
</comment>
<proteinExistence type="predicted"/>
<comment type="caution">
    <text evidence="4">The sequence shown here is derived from an EMBL/GenBank/DDBJ whole genome shotgun (WGS) entry which is preliminary data.</text>
</comment>
<organism evidence="4 5">
    <name type="scientific">Aequoribacter fuscus</name>
    <dbReference type="NCBI Taxonomy" id="2518989"/>
    <lineage>
        <taxon>Bacteria</taxon>
        <taxon>Pseudomonadati</taxon>
        <taxon>Pseudomonadota</taxon>
        <taxon>Gammaproteobacteria</taxon>
        <taxon>Cellvibrionales</taxon>
        <taxon>Halieaceae</taxon>
        <taxon>Aequoribacter</taxon>
    </lineage>
</organism>
<dbReference type="GO" id="GO:1902201">
    <property type="term" value="P:negative regulation of bacterial-type flagellum-dependent cell motility"/>
    <property type="evidence" value="ECO:0007669"/>
    <property type="project" value="TreeGrafter"/>
</dbReference>
<dbReference type="PANTHER" id="PTHR45138:SF9">
    <property type="entry name" value="DIGUANYLATE CYCLASE DGCM-RELATED"/>
    <property type="match status" value="1"/>
</dbReference>
<name>F3KZ79_9GAMM</name>
<dbReference type="NCBIfam" id="TIGR00254">
    <property type="entry name" value="GGDEF"/>
    <property type="match status" value="1"/>
</dbReference>
<dbReference type="GO" id="GO:0052621">
    <property type="term" value="F:diguanylate cyclase activity"/>
    <property type="evidence" value="ECO:0007669"/>
    <property type="project" value="UniProtKB-EC"/>
</dbReference>
<reference evidence="4 5" key="1">
    <citation type="journal article" date="2011" name="J. Bacteriol.">
        <title>Genome sequence of strain IMCC3088, a proteorhodopsin-containing marine bacterium belonging to the OM60/NOR5 clade.</title>
        <authorList>
            <person name="Jang Y."/>
            <person name="Oh H.M."/>
            <person name="Kang I."/>
            <person name="Lee K."/>
            <person name="Yang S.J."/>
            <person name="Cho J.C."/>
        </authorList>
    </citation>
    <scope>NUCLEOTIDE SEQUENCE [LARGE SCALE GENOMIC DNA]</scope>
    <source>
        <strain evidence="4 5">IMCC3088</strain>
    </source>
</reference>
<comment type="catalytic activity">
    <reaction evidence="3">
        <text>2 GTP = 3',3'-c-di-GMP + 2 diphosphate</text>
        <dbReference type="Rhea" id="RHEA:24898"/>
        <dbReference type="ChEBI" id="CHEBI:33019"/>
        <dbReference type="ChEBI" id="CHEBI:37565"/>
        <dbReference type="ChEBI" id="CHEBI:58805"/>
        <dbReference type="EC" id="2.7.7.65"/>
    </reaction>
</comment>
<dbReference type="PROSITE" id="PS50887">
    <property type="entry name" value="GGDEF"/>
    <property type="match status" value="1"/>
</dbReference>
<dbReference type="EMBL" id="AEIG01000011">
    <property type="protein sequence ID" value="EGG30566.1"/>
    <property type="molecule type" value="Genomic_DNA"/>
</dbReference>
<dbReference type="STRING" id="2518989.IMCC3088_190"/>